<feature type="domain" description="CN hydrolase" evidence="2">
    <location>
        <begin position="1"/>
        <end position="118"/>
    </location>
</feature>
<organism evidence="3 4">
    <name type="scientific">Cyclotella cryptica</name>
    <dbReference type="NCBI Taxonomy" id="29204"/>
    <lineage>
        <taxon>Eukaryota</taxon>
        <taxon>Sar</taxon>
        <taxon>Stramenopiles</taxon>
        <taxon>Ochrophyta</taxon>
        <taxon>Bacillariophyta</taxon>
        <taxon>Coscinodiscophyceae</taxon>
        <taxon>Thalassiosirophycidae</taxon>
        <taxon>Stephanodiscales</taxon>
        <taxon>Stephanodiscaceae</taxon>
        <taxon>Cyclotella</taxon>
    </lineage>
</organism>
<dbReference type="Proteomes" id="UP001516023">
    <property type="component" value="Unassembled WGS sequence"/>
</dbReference>
<evidence type="ECO:0000259" key="2">
    <source>
        <dbReference type="PROSITE" id="PS50263"/>
    </source>
</evidence>
<comment type="caution">
    <text evidence="3">The sequence shown here is derived from an EMBL/GenBank/DDBJ whole genome shotgun (WGS) entry which is preliminary data.</text>
</comment>
<dbReference type="Pfam" id="PF00795">
    <property type="entry name" value="CN_hydrolase"/>
    <property type="match status" value="1"/>
</dbReference>
<dbReference type="InterPro" id="IPR036526">
    <property type="entry name" value="C-N_Hydrolase_sf"/>
</dbReference>
<dbReference type="PANTHER" id="PTHR23088">
    <property type="entry name" value="NITRILASE-RELATED"/>
    <property type="match status" value="1"/>
</dbReference>
<dbReference type="SUPFAM" id="SSF56317">
    <property type="entry name" value="Carbon-nitrogen hydrolase"/>
    <property type="match status" value="1"/>
</dbReference>
<dbReference type="PROSITE" id="PS50263">
    <property type="entry name" value="CN_HYDROLASE"/>
    <property type="match status" value="1"/>
</dbReference>
<proteinExistence type="predicted"/>
<evidence type="ECO:0000313" key="3">
    <source>
        <dbReference type="EMBL" id="KAL3786808.1"/>
    </source>
</evidence>
<dbReference type="EMBL" id="JABMIG020000187">
    <property type="protein sequence ID" value="KAL3786808.1"/>
    <property type="molecule type" value="Genomic_DNA"/>
</dbReference>
<accession>A0ABD3PFE5</accession>
<name>A0ABD3PFE5_9STRA</name>
<keyword evidence="4" id="KW-1185">Reference proteome</keyword>
<evidence type="ECO:0000313" key="4">
    <source>
        <dbReference type="Proteomes" id="UP001516023"/>
    </source>
</evidence>
<reference evidence="3 4" key="1">
    <citation type="journal article" date="2020" name="G3 (Bethesda)">
        <title>Improved Reference Genome for Cyclotella cryptica CCMP332, a Model for Cell Wall Morphogenesis, Salinity Adaptation, and Lipid Production in Diatoms (Bacillariophyta).</title>
        <authorList>
            <person name="Roberts W.R."/>
            <person name="Downey K.M."/>
            <person name="Ruck E.C."/>
            <person name="Traller J.C."/>
            <person name="Alverson A.J."/>
        </authorList>
    </citation>
    <scope>NUCLEOTIDE SEQUENCE [LARGE SCALE GENOMIC DNA]</scope>
    <source>
        <strain evidence="3 4">CCMP332</strain>
    </source>
</reference>
<evidence type="ECO:0000256" key="1">
    <source>
        <dbReference type="SAM" id="MobiDB-lite"/>
    </source>
</evidence>
<dbReference type="InterPro" id="IPR003010">
    <property type="entry name" value="C-N_Hydrolase"/>
</dbReference>
<dbReference type="AlphaFoldDB" id="A0ABD3PFE5"/>
<dbReference type="Gene3D" id="3.60.110.10">
    <property type="entry name" value="Carbon-nitrogen hydrolase"/>
    <property type="match status" value="1"/>
</dbReference>
<gene>
    <name evidence="3" type="ORF">HJC23_008082</name>
</gene>
<protein>
    <recommendedName>
        <fullName evidence="2">CN hydrolase domain-containing protein</fullName>
    </recommendedName>
</protein>
<dbReference type="PANTHER" id="PTHR23088:SF30">
    <property type="entry name" value="OMEGA-AMIDASE NIT2"/>
    <property type="match status" value="1"/>
</dbReference>
<sequence length="148" mass="16321">MDSAHVPYCHEQQSRTATDHVPSQDRVALLQFHVTYDKLQNIATALWAVLSYVGQRVRAVDGQCFVLTASPARAAPPEKEQKYPHYAAWGNSAAVSPWGEVMASCDENPNIAVVDLDMKKVAEMRMAIPTSNQKRHDLYKLTTGGGPV</sequence>
<feature type="region of interest" description="Disordered" evidence="1">
    <location>
        <begin position="1"/>
        <end position="20"/>
    </location>
</feature>